<dbReference type="PANTHER" id="PTHR36456:SF1">
    <property type="entry name" value="UPF0232 PROTEIN SCO3875"/>
    <property type="match status" value="1"/>
</dbReference>
<sequence length="196" mass="20872">MSADLPPEGRDGLEPAETRPDGARAADLADEDALTRAAASALARAREAARAKGLRPGSRPAPRRRRRTEAVFSGTSDDARDPRALGDQMDRLLLDRGWKVDVAAGSVMGRWPVIVGPDVAQHCAPVTFEDGILTVRADSTAWATQLRLMLPAILERCAAEAGVGVVTEVKITGPSAPSWSRGLRRARGQGPRDTYG</sequence>
<feature type="region of interest" description="Disordered" evidence="1">
    <location>
        <begin position="45"/>
        <end position="83"/>
    </location>
</feature>
<keyword evidence="3" id="KW-1185">Reference proteome</keyword>
<accession>A0ABQ6IWY8</accession>
<evidence type="ECO:0000313" key="3">
    <source>
        <dbReference type="Proteomes" id="UP001157126"/>
    </source>
</evidence>
<comment type="caution">
    <text evidence="2">The sequence shown here is derived from an EMBL/GenBank/DDBJ whole genome shotgun (WGS) entry which is preliminary data.</text>
</comment>
<dbReference type="Proteomes" id="UP001157126">
    <property type="component" value="Unassembled WGS sequence"/>
</dbReference>
<dbReference type="InterPro" id="IPR007922">
    <property type="entry name" value="DciA-like"/>
</dbReference>
<proteinExistence type="predicted"/>
<feature type="compositionally biased region" description="Basic and acidic residues" evidence="1">
    <location>
        <begin position="7"/>
        <end position="24"/>
    </location>
</feature>
<dbReference type="RefSeq" id="WP_284305310.1">
    <property type="nucleotide sequence ID" value="NZ_BSUO01000001.1"/>
</dbReference>
<dbReference type="EMBL" id="BSUO01000001">
    <property type="protein sequence ID" value="GMA41805.1"/>
    <property type="molecule type" value="Genomic_DNA"/>
</dbReference>
<reference evidence="3" key="1">
    <citation type="journal article" date="2019" name="Int. J. Syst. Evol. Microbiol.">
        <title>The Global Catalogue of Microorganisms (GCM) 10K type strain sequencing project: providing services to taxonomists for standard genome sequencing and annotation.</title>
        <authorList>
            <consortium name="The Broad Institute Genomics Platform"/>
            <consortium name="The Broad Institute Genome Sequencing Center for Infectious Disease"/>
            <person name="Wu L."/>
            <person name="Ma J."/>
        </authorList>
    </citation>
    <scope>NUCLEOTIDE SEQUENCE [LARGE SCALE GENOMIC DNA]</scope>
    <source>
        <strain evidence="3">NBRC 113072</strain>
    </source>
</reference>
<evidence type="ECO:0000256" key="1">
    <source>
        <dbReference type="SAM" id="MobiDB-lite"/>
    </source>
</evidence>
<gene>
    <name evidence="2" type="ORF">GCM10025883_38500</name>
</gene>
<organism evidence="2 3">
    <name type="scientific">Mobilicoccus caccae</name>
    <dbReference type="NCBI Taxonomy" id="1859295"/>
    <lineage>
        <taxon>Bacteria</taxon>
        <taxon>Bacillati</taxon>
        <taxon>Actinomycetota</taxon>
        <taxon>Actinomycetes</taxon>
        <taxon>Micrococcales</taxon>
        <taxon>Dermatophilaceae</taxon>
        <taxon>Mobilicoccus</taxon>
    </lineage>
</organism>
<dbReference type="Pfam" id="PF05258">
    <property type="entry name" value="DciA"/>
    <property type="match status" value="1"/>
</dbReference>
<feature type="region of interest" description="Disordered" evidence="1">
    <location>
        <begin position="1"/>
        <end position="31"/>
    </location>
</feature>
<protein>
    <submittedName>
        <fullName evidence="2">Uncharacterized protein</fullName>
    </submittedName>
</protein>
<evidence type="ECO:0000313" key="2">
    <source>
        <dbReference type="EMBL" id="GMA41805.1"/>
    </source>
</evidence>
<dbReference type="PANTHER" id="PTHR36456">
    <property type="entry name" value="UPF0232 PROTEIN SCO3875"/>
    <property type="match status" value="1"/>
</dbReference>
<name>A0ABQ6IWY8_9MICO</name>
<feature type="region of interest" description="Disordered" evidence="1">
    <location>
        <begin position="177"/>
        <end position="196"/>
    </location>
</feature>